<name>J0CQL5_AURST</name>
<evidence type="ECO:0000256" key="1">
    <source>
        <dbReference type="SAM" id="MobiDB-lite"/>
    </source>
</evidence>
<keyword evidence="3" id="KW-1185">Reference proteome</keyword>
<dbReference type="KEGG" id="adl:AURDEDRAFT_178430"/>
<protein>
    <submittedName>
        <fullName evidence="2">Uncharacterized protein</fullName>
    </submittedName>
</protein>
<feature type="compositionally biased region" description="Basic and acidic residues" evidence="1">
    <location>
        <begin position="1"/>
        <end position="12"/>
    </location>
</feature>
<dbReference type="Proteomes" id="UP000006514">
    <property type="component" value="Unassembled WGS sequence"/>
</dbReference>
<gene>
    <name evidence="2" type="ORF">AURDEDRAFT_178430</name>
</gene>
<dbReference type="EMBL" id="JH688918">
    <property type="protein sequence ID" value="EJD32494.1"/>
    <property type="molecule type" value="Genomic_DNA"/>
</dbReference>
<evidence type="ECO:0000313" key="3">
    <source>
        <dbReference type="Proteomes" id="UP000006514"/>
    </source>
</evidence>
<evidence type="ECO:0000313" key="2">
    <source>
        <dbReference type="EMBL" id="EJD32494.1"/>
    </source>
</evidence>
<feature type="compositionally biased region" description="Basic residues" evidence="1">
    <location>
        <begin position="34"/>
        <end position="43"/>
    </location>
</feature>
<sequence length="210" mass="23952">MKGRPRIHEDSKARKRSYYARNVERERQKARERWHSRKSRKQKKEALEADCRAAACARARCLPLSAQLLGPGMRVTAETIGGLWARLQDDLRAWRLQPSDRHELEHVTSTVLDLDRVNMPAAELCAVLQPRMDILHGVAEVASAAAAVSWSLDPDRAMMEGSVWGMYNELVNLARGLLQCLQEIVTLHRDDPHLLRSRSADQTLTWHSLF</sequence>
<feature type="region of interest" description="Disordered" evidence="1">
    <location>
        <begin position="1"/>
        <end position="43"/>
    </location>
</feature>
<feature type="compositionally biased region" description="Basic and acidic residues" evidence="1">
    <location>
        <begin position="22"/>
        <end position="33"/>
    </location>
</feature>
<dbReference type="AlphaFoldDB" id="J0CQL5"/>
<dbReference type="InParanoid" id="J0CQL5"/>
<proteinExistence type="predicted"/>
<reference evidence="3" key="1">
    <citation type="journal article" date="2012" name="Science">
        <title>The Paleozoic origin of enzymatic lignin decomposition reconstructed from 31 fungal genomes.</title>
        <authorList>
            <person name="Floudas D."/>
            <person name="Binder M."/>
            <person name="Riley R."/>
            <person name="Barry K."/>
            <person name="Blanchette R.A."/>
            <person name="Henrissat B."/>
            <person name="Martinez A.T."/>
            <person name="Otillar R."/>
            <person name="Spatafora J.W."/>
            <person name="Yadav J.S."/>
            <person name="Aerts A."/>
            <person name="Benoit I."/>
            <person name="Boyd A."/>
            <person name="Carlson A."/>
            <person name="Copeland A."/>
            <person name="Coutinho P.M."/>
            <person name="de Vries R.P."/>
            <person name="Ferreira P."/>
            <person name="Findley K."/>
            <person name="Foster B."/>
            <person name="Gaskell J."/>
            <person name="Glotzer D."/>
            <person name="Gorecki P."/>
            <person name="Heitman J."/>
            <person name="Hesse C."/>
            <person name="Hori C."/>
            <person name="Igarashi K."/>
            <person name="Jurgens J.A."/>
            <person name="Kallen N."/>
            <person name="Kersten P."/>
            <person name="Kohler A."/>
            <person name="Kuees U."/>
            <person name="Kumar T.K.A."/>
            <person name="Kuo A."/>
            <person name="LaButti K."/>
            <person name="Larrondo L.F."/>
            <person name="Lindquist E."/>
            <person name="Ling A."/>
            <person name="Lombard V."/>
            <person name="Lucas S."/>
            <person name="Lundell T."/>
            <person name="Martin R."/>
            <person name="McLaughlin D.J."/>
            <person name="Morgenstern I."/>
            <person name="Morin E."/>
            <person name="Murat C."/>
            <person name="Nagy L.G."/>
            <person name="Nolan M."/>
            <person name="Ohm R.A."/>
            <person name="Patyshakuliyeva A."/>
            <person name="Rokas A."/>
            <person name="Ruiz-Duenas F.J."/>
            <person name="Sabat G."/>
            <person name="Salamov A."/>
            <person name="Samejima M."/>
            <person name="Schmutz J."/>
            <person name="Slot J.C."/>
            <person name="St John F."/>
            <person name="Stenlid J."/>
            <person name="Sun H."/>
            <person name="Sun S."/>
            <person name="Syed K."/>
            <person name="Tsang A."/>
            <person name="Wiebenga A."/>
            <person name="Young D."/>
            <person name="Pisabarro A."/>
            <person name="Eastwood D.C."/>
            <person name="Martin F."/>
            <person name="Cullen D."/>
            <person name="Grigoriev I.V."/>
            <person name="Hibbett D.S."/>
        </authorList>
    </citation>
    <scope>NUCLEOTIDE SEQUENCE [LARGE SCALE GENOMIC DNA]</scope>
    <source>
        <strain evidence="3">TFB10046</strain>
    </source>
</reference>
<accession>J0CQL5</accession>
<organism evidence="2 3">
    <name type="scientific">Auricularia subglabra (strain TFB-10046 / SS5)</name>
    <name type="common">White-rot fungus</name>
    <name type="synonym">Auricularia delicata (strain TFB10046)</name>
    <dbReference type="NCBI Taxonomy" id="717982"/>
    <lineage>
        <taxon>Eukaryota</taxon>
        <taxon>Fungi</taxon>
        <taxon>Dikarya</taxon>
        <taxon>Basidiomycota</taxon>
        <taxon>Agaricomycotina</taxon>
        <taxon>Agaricomycetes</taxon>
        <taxon>Auriculariales</taxon>
        <taxon>Auriculariaceae</taxon>
        <taxon>Auricularia</taxon>
    </lineage>
</organism>